<protein>
    <submittedName>
        <fullName evidence="1">Uncharacterized protein</fullName>
    </submittedName>
</protein>
<gene>
    <name evidence="1" type="ORF">C7A10_27640</name>
</gene>
<sequence>MAQTSTFERSLILSKLELYAERLAELAFNLKRSGHPHDAVKLMVEVEQLINVIDRLKAMDID</sequence>
<dbReference type="AlphaFoldDB" id="A0A2T0HPT7"/>
<dbReference type="RefSeq" id="WP_070411906.1">
    <property type="nucleotide sequence ID" value="NZ_PVUH01000026.1"/>
</dbReference>
<dbReference type="EMBL" id="PVUH01000026">
    <property type="protein sequence ID" value="PRW85112.1"/>
    <property type="molecule type" value="Genomic_DNA"/>
</dbReference>
<comment type="caution">
    <text evidence="1">The sequence shown here is derived from an EMBL/GenBank/DDBJ whole genome shotgun (WGS) entry which is preliminary data.</text>
</comment>
<evidence type="ECO:0000313" key="2">
    <source>
        <dbReference type="Proteomes" id="UP000239731"/>
    </source>
</evidence>
<dbReference type="Proteomes" id="UP000239731">
    <property type="component" value="Unassembled WGS sequence"/>
</dbReference>
<proteinExistence type="predicted"/>
<evidence type="ECO:0000313" key="1">
    <source>
        <dbReference type="EMBL" id="PRW85112.1"/>
    </source>
</evidence>
<name>A0A2T0HPT7_PSEFL</name>
<accession>A0A2T0HPT7</accession>
<reference evidence="1 2" key="1">
    <citation type="submission" date="2018-03" db="EMBL/GenBank/DDBJ databases">
        <title>Blue discolouration in mozzarella cheese caused by Pseudomonas fluorescens.</title>
        <authorList>
            <person name="Chiesa F."/>
            <person name="Dalmasso A."/>
            <person name="Lomonaco S."/>
        </authorList>
    </citation>
    <scope>NUCLEOTIDE SEQUENCE [LARGE SCALE GENOMIC DNA]</scope>
    <source>
        <strain evidence="1 2">11293</strain>
    </source>
</reference>
<organism evidence="1 2">
    <name type="scientific">Pseudomonas fluorescens</name>
    <dbReference type="NCBI Taxonomy" id="294"/>
    <lineage>
        <taxon>Bacteria</taxon>
        <taxon>Pseudomonadati</taxon>
        <taxon>Pseudomonadota</taxon>
        <taxon>Gammaproteobacteria</taxon>
        <taxon>Pseudomonadales</taxon>
        <taxon>Pseudomonadaceae</taxon>
        <taxon>Pseudomonas</taxon>
    </lineage>
</organism>